<dbReference type="Gene3D" id="3.30.2010.10">
    <property type="entry name" value="Metalloproteases ('zincins'), catalytic domain"/>
    <property type="match status" value="1"/>
</dbReference>
<comment type="caution">
    <text evidence="9">The sequence shown here is derived from an EMBL/GenBank/DDBJ whole genome shotgun (WGS) entry which is preliminary data.</text>
</comment>
<evidence type="ECO:0000256" key="4">
    <source>
        <dbReference type="ARBA" id="ARBA00022801"/>
    </source>
</evidence>
<sequence length="591" mass="65336">MIRSLIFSVATATAFALLPSSASAASSAALEKEQMTCPLERVQSLSTAMGRQAGRVRGIGRRLRRGESDDQLIDQPPAPMQSYVNVERIRADRAKQSLDRIMDKLMAAAGDRAPATRPAITLSADPVYRGDVFFDEKMVISHELFRMADGDDEIAFILAHELAHIINGDTRNAASMNRSLERVQAMQRGIEFAADLASLKAEPAQQQGLTPIEETEIEEHNRKIRELTDRFVLLSQKVVTPIWKAEQEDAADLLAAELMLKAGYSIVGADLAMEHMRESKLEVCQVLETFRKSVDEYSSVAQSFDWNTVLEGGDYISIGASFAQINKRAEKKFRDALIAAALPSTHRPYDERVERIRGWLNDEANEDYLFMSEDNARVIRELNGYRGTPAFNRTQGSIDAAIEVNAFLDKGDLVSADQKMRLVDTSSSHGRILKRRLRNEQGKPADAAENLRLALVSASVEPALIVYTMRAEDLLTSGEVGSIDALAGLAARQFNDDAYFLPDRINAAAKLGATETVTTLLEECQSHQRAQLIKTCFAATVAERQDYRKATEELYKLAGCDGNSCSTKRVGNWLNKKTKQLGSGLVDAIKQ</sequence>
<evidence type="ECO:0000259" key="8">
    <source>
        <dbReference type="Pfam" id="PF01435"/>
    </source>
</evidence>
<evidence type="ECO:0000256" key="6">
    <source>
        <dbReference type="ARBA" id="ARBA00023049"/>
    </source>
</evidence>
<keyword evidence="2 9" id="KW-0645">Protease</keyword>
<keyword evidence="4" id="KW-0378">Hydrolase</keyword>
<evidence type="ECO:0000256" key="1">
    <source>
        <dbReference type="ARBA" id="ARBA00001947"/>
    </source>
</evidence>
<gene>
    <name evidence="9" type="ORF">HK107_00355</name>
</gene>
<evidence type="ECO:0000313" key="9">
    <source>
        <dbReference type="EMBL" id="NNU14772.1"/>
    </source>
</evidence>
<dbReference type="GO" id="GO:0046872">
    <property type="term" value="F:metal ion binding"/>
    <property type="evidence" value="ECO:0007669"/>
    <property type="project" value="UniProtKB-KW"/>
</dbReference>
<reference evidence="9 10" key="1">
    <citation type="submission" date="2020-05" db="EMBL/GenBank/DDBJ databases">
        <title>Parvularcula mediterraneae sp. nov., isolated from polypropylene straw from shallow seawater of the seashore of Laganas in Zakynthos island, Greece.</title>
        <authorList>
            <person name="Szabo I."/>
            <person name="Al-Omari J."/>
            <person name="Rado J."/>
            <person name="Szerdahelyi G.S."/>
        </authorList>
    </citation>
    <scope>NUCLEOTIDE SEQUENCE [LARGE SCALE GENOMIC DNA]</scope>
    <source>
        <strain evidence="9 10">ZS-1/3</strain>
    </source>
</reference>
<keyword evidence="6 9" id="KW-0482">Metalloprotease</keyword>
<dbReference type="EMBL" id="JABFCX010000001">
    <property type="protein sequence ID" value="NNU14772.1"/>
    <property type="molecule type" value="Genomic_DNA"/>
</dbReference>
<dbReference type="RefSeq" id="WP_173195686.1">
    <property type="nucleotide sequence ID" value="NZ_JABFCX010000001.1"/>
</dbReference>
<dbReference type="InterPro" id="IPR001915">
    <property type="entry name" value="Peptidase_M48"/>
</dbReference>
<feature type="chain" id="PRO_5030746709" evidence="7">
    <location>
        <begin position="25"/>
        <end position="591"/>
    </location>
</feature>
<proteinExistence type="predicted"/>
<keyword evidence="5" id="KW-0862">Zinc</keyword>
<dbReference type="GO" id="GO:0006508">
    <property type="term" value="P:proteolysis"/>
    <property type="evidence" value="ECO:0007669"/>
    <property type="project" value="UniProtKB-KW"/>
</dbReference>
<organism evidence="9 10">
    <name type="scientific">Parvularcula mediterranea</name>
    <dbReference type="NCBI Taxonomy" id="2732508"/>
    <lineage>
        <taxon>Bacteria</taxon>
        <taxon>Pseudomonadati</taxon>
        <taxon>Pseudomonadota</taxon>
        <taxon>Alphaproteobacteria</taxon>
        <taxon>Parvularculales</taxon>
        <taxon>Parvularculaceae</taxon>
        <taxon>Parvularcula</taxon>
    </lineage>
</organism>
<dbReference type="AlphaFoldDB" id="A0A7Y3RJZ5"/>
<evidence type="ECO:0000256" key="5">
    <source>
        <dbReference type="ARBA" id="ARBA00022833"/>
    </source>
</evidence>
<evidence type="ECO:0000313" key="10">
    <source>
        <dbReference type="Proteomes" id="UP000536835"/>
    </source>
</evidence>
<accession>A0A7Y3RJZ5</accession>
<keyword evidence="3" id="KW-0479">Metal-binding</keyword>
<name>A0A7Y3RJZ5_9PROT</name>
<dbReference type="GO" id="GO:0004222">
    <property type="term" value="F:metalloendopeptidase activity"/>
    <property type="evidence" value="ECO:0007669"/>
    <property type="project" value="InterPro"/>
</dbReference>
<feature type="signal peptide" evidence="7">
    <location>
        <begin position="1"/>
        <end position="24"/>
    </location>
</feature>
<keyword evidence="7" id="KW-0732">Signal</keyword>
<evidence type="ECO:0000256" key="2">
    <source>
        <dbReference type="ARBA" id="ARBA00022670"/>
    </source>
</evidence>
<feature type="domain" description="Peptidase M48" evidence="8">
    <location>
        <begin position="95"/>
        <end position="359"/>
    </location>
</feature>
<dbReference type="Pfam" id="PF01435">
    <property type="entry name" value="Peptidase_M48"/>
    <property type="match status" value="1"/>
</dbReference>
<evidence type="ECO:0000256" key="3">
    <source>
        <dbReference type="ARBA" id="ARBA00022723"/>
    </source>
</evidence>
<comment type="cofactor">
    <cofactor evidence="1">
        <name>Zn(2+)</name>
        <dbReference type="ChEBI" id="CHEBI:29105"/>
    </cofactor>
</comment>
<keyword evidence="10" id="KW-1185">Reference proteome</keyword>
<evidence type="ECO:0000256" key="7">
    <source>
        <dbReference type="SAM" id="SignalP"/>
    </source>
</evidence>
<dbReference type="Proteomes" id="UP000536835">
    <property type="component" value="Unassembled WGS sequence"/>
</dbReference>
<protein>
    <submittedName>
        <fullName evidence="9">M48 family metalloprotease</fullName>
    </submittedName>
</protein>